<dbReference type="Pfam" id="PF00240">
    <property type="entry name" value="ubiquitin"/>
    <property type="match status" value="1"/>
</dbReference>
<dbReference type="SUPFAM" id="SSF54236">
    <property type="entry name" value="Ubiquitin-like"/>
    <property type="match status" value="1"/>
</dbReference>
<evidence type="ECO:0000259" key="1">
    <source>
        <dbReference type="PROSITE" id="PS50053"/>
    </source>
</evidence>
<dbReference type="InterPro" id="IPR029071">
    <property type="entry name" value="Ubiquitin-like_domsf"/>
</dbReference>
<dbReference type="EMBL" id="JBANRG010000049">
    <property type="protein sequence ID" value="KAK7444842.1"/>
    <property type="molecule type" value="Genomic_DNA"/>
</dbReference>
<comment type="caution">
    <text evidence="2">The sequence shown here is derived from an EMBL/GenBank/DDBJ whole genome shotgun (WGS) entry which is preliminary data.</text>
</comment>
<organism evidence="2 3">
    <name type="scientific">Marasmiellus scandens</name>
    <dbReference type="NCBI Taxonomy" id="2682957"/>
    <lineage>
        <taxon>Eukaryota</taxon>
        <taxon>Fungi</taxon>
        <taxon>Dikarya</taxon>
        <taxon>Basidiomycota</taxon>
        <taxon>Agaricomycotina</taxon>
        <taxon>Agaricomycetes</taxon>
        <taxon>Agaricomycetidae</taxon>
        <taxon>Agaricales</taxon>
        <taxon>Marasmiineae</taxon>
        <taxon>Omphalotaceae</taxon>
        <taxon>Marasmiellus</taxon>
    </lineage>
</organism>
<name>A0ABR1J3C6_9AGAR</name>
<accession>A0ABR1J3C6</accession>
<dbReference type="InterPro" id="IPR000626">
    <property type="entry name" value="Ubiquitin-like_dom"/>
</dbReference>
<proteinExistence type="predicted"/>
<reference evidence="2 3" key="1">
    <citation type="submission" date="2024-01" db="EMBL/GenBank/DDBJ databases">
        <title>A draft genome for the cacao thread blight pathogen Marasmiellus scandens.</title>
        <authorList>
            <person name="Baruah I.K."/>
            <person name="Leung J."/>
            <person name="Bukari Y."/>
            <person name="Amoako-Attah I."/>
            <person name="Meinhardt L.W."/>
            <person name="Bailey B.A."/>
            <person name="Cohen S.P."/>
        </authorList>
    </citation>
    <scope>NUCLEOTIDE SEQUENCE [LARGE SCALE GENOMIC DNA]</scope>
    <source>
        <strain evidence="2 3">GH-19</strain>
    </source>
</reference>
<sequence>MVQIFLENFHNKEVCSVYTLSSNETVWDLKTAVEDEEGLPAGSQRLEFNGQALENSQLLEKCSIPENGLITLVQTPVSLVINVTRLEQSKPVPNLPKTVIMPIDLNMSSDVFEDWLVVNMHKLIGEAFQTPCKMRMRWMFKDRELLGSGSKTVFEQGIREGDVVHVTYEEMPESDLDTVEVIEFHYDRVETRRYSPTTTCQQVQVNHDWDGHMKHPRVKGRPLHKGECFLAADYFDSREQEGWIQDLDLETAYLPSNFISSTDLSSSESPSLQGKVESISTEARPKLPPFDYPKASPMEFRVNVADRGHSLVNISLEYDNFSSPDDSTRVRVKIYCQGFGTRRISAIGLHITTPENKVVDFQPKYWKDSEVVETEYDSNDRETSQYGLQSFGVNFAGVGVDADMGVTREKEQGMNYHGKQYSSKEINGSILQGDTVSWTFKEAVNGPGGSGLDGESAEMWFELSGKPDRFEYDCLVTHVKDRKEKVKQAMSRSWFQRYF</sequence>
<evidence type="ECO:0000313" key="3">
    <source>
        <dbReference type="Proteomes" id="UP001498398"/>
    </source>
</evidence>
<protein>
    <recommendedName>
        <fullName evidence="1">Ubiquitin-like domain-containing protein</fullName>
    </recommendedName>
</protein>
<feature type="domain" description="Ubiquitin-like" evidence="1">
    <location>
        <begin position="2"/>
        <end position="73"/>
    </location>
</feature>
<dbReference type="PROSITE" id="PS50053">
    <property type="entry name" value="UBIQUITIN_2"/>
    <property type="match status" value="1"/>
</dbReference>
<dbReference type="SMART" id="SM00213">
    <property type="entry name" value="UBQ"/>
    <property type="match status" value="1"/>
</dbReference>
<evidence type="ECO:0000313" key="2">
    <source>
        <dbReference type="EMBL" id="KAK7444842.1"/>
    </source>
</evidence>
<dbReference type="CDD" id="cd17039">
    <property type="entry name" value="Ubl_ubiquitin_like"/>
    <property type="match status" value="2"/>
</dbReference>
<dbReference type="Gene3D" id="3.10.20.90">
    <property type="entry name" value="Phosphatidylinositol 3-kinase Catalytic Subunit, Chain A, domain 1"/>
    <property type="match status" value="1"/>
</dbReference>
<dbReference type="Proteomes" id="UP001498398">
    <property type="component" value="Unassembled WGS sequence"/>
</dbReference>
<keyword evidence="3" id="KW-1185">Reference proteome</keyword>
<gene>
    <name evidence="2" type="ORF">VKT23_015160</name>
</gene>